<dbReference type="PIRSF" id="PIRSF000103">
    <property type="entry name" value="HIBADH"/>
    <property type="match status" value="1"/>
</dbReference>
<dbReference type="GO" id="GO:0050661">
    <property type="term" value="F:NADP binding"/>
    <property type="evidence" value="ECO:0007669"/>
    <property type="project" value="InterPro"/>
</dbReference>
<protein>
    <submittedName>
        <fullName evidence="7">3-hydroxyisobutyrate dehydrogenase</fullName>
    </submittedName>
</protein>
<keyword evidence="3" id="KW-0520">NAD</keyword>
<feature type="domain" description="3-hydroxyisobutyrate dehydrogenase-like NAD-binding" evidence="6">
    <location>
        <begin position="164"/>
        <end position="279"/>
    </location>
</feature>
<dbReference type="InterPro" id="IPR036291">
    <property type="entry name" value="NAD(P)-bd_dom_sf"/>
</dbReference>
<dbReference type="InterPro" id="IPR013328">
    <property type="entry name" value="6PGD_dom2"/>
</dbReference>
<dbReference type="InterPro" id="IPR015815">
    <property type="entry name" value="HIBADH-related"/>
</dbReference>
<dbReference type="InterPro" id="IPR051265">
    <property type="entry name" value="HIBADH-related_NP60_sf"/>
</dbReference>
<evidence type="ECO:0000256" key="2">
    <source>
        <dbReference type="ARBA" id="ARBA00023002"/>
    </source>
</evidence>
<dbReference type="AlphaFoldDB" id="A0A1H0RKS6"/>
<dbReference type="InterPro" id="IPR029154">
    <property type="entry name" value="HIBADH-like_NADP-bd"/>
</dbReference>
<dbReference type="InterPro" id="IPR006115">
    <property type="entry name" value="6PGDH_NADP-bd"/>
</dbReference>
<name>A0A1H0RKS6_9ACTN</name>
<gene>
    <name evidence="7" type="ORF">SAMN04487905_103117</name>
</gene>
<proteinExistence type="inferred from homology"/>
<dbReference type="STRING" id="405564.SAMN04487905_103117"/>
<dbReference type="SUPFAM" id="SSF48179">
    <property type="entry name" value="6-phosphogluconate dehydrogenase C-terminal domain-like"/>
    <property type="match status" value="1"/>
</dbReference>
<comment type="similarity">
    <text evidence="1">Belongs to the HIBADH-related family.</text>
</comment>
<evidence type="ECO:0000259" key="6">
    <source>
        <dbReference type="Pfam" id="PF14833"/>
    </source>
</evidence>
<dbReference type="PANTHER" id="PTHR43580:SF2">
    <property type="entry name" value="CYTOKINE-LIKE NUCLEAR FACTOR N-PAC"/>
    <property type="match status" value="1"/>
</dbReference>
<dbReference type="RefSeq" id="WP_092598771.1">
    <property type="nucleotide sequence ID" value="NZ_FNJR01000003.1"/>
</dbReference>
<dbReference type="OrthoDB" id="3185659at2"/>
<feature type="active site" evidence="4">
    <location>
        <position position="169"/>
    </location>
</feature>
<evidence type="ECO:0000256" key="3">
    <source>
        <dbReference type="ARBA" id="ARBA00023027"/>
    </source>
</evidence>
<organism evidence="7 8">
    <name type="scientific">Actinopolyspora xinjiangensis</name>
    <dbReference type="NCBI Taxonomy" id="405564"/>
    <lineage>
        <taxon>Bacteria</taxon>
        <taxon>Bacillati</taxon>
        <taxon>Actinomycetota</taxon>
        <taxon>Actinomycetes</taxon>
        <taxon>Actinopolysporales</taxon>
        <taxon>Actinopolysporaceae</taxon>
        <taxon>Actinopolyspora</taxon>
    </lineage>
</organism>
<dbReference type="GO" id="GO:0016491">
    <property type="term" value="F:oxidoreductase activity"/>
    <property type="evidence" value="ECO:0007669"/>
    <property type="project" value="UniProtKB-KW"/>
</dbReference>
<accession>A0A1H0RKS6</accession>
<evidence type="ECO:0000259" key="5">
    <source>
        <dbReference type="Pfam" id="PF03446"/>
    </source>
</evidence>
<feature type="domain" description="6-phosphogluconate dehydrogenase NADP-binding" evidence="5">
    <location>
        <begin position="3"/>
        <end position="155"/>
    </location>
</feature>
<keyword evidence="2" id="KW-0560">Oxidoreductase</keyword>
<dbReference type="Gene3D" id="3.40.50.720">
    <property type="entry name" value="NAD(P)-binding Rossmann-like Domain"/>
    <property type="match status" value="1"/>
</dbReference>
<dbReference type="EMBL" id="FNJR01000003">
    <property type="protein sequence ID" value="SDP30065.1"/>
    <property type="molecule type" value="Genomic_DNA"/>
</dbReference>
<dbReference type="InterPro" id="IPR008927">
    <property type="entry name" value="6-PGluconate_DH-like_C_sf"/>
</dbReference>
<sequence>MTRVAFLGTGTMGAPMVRNLLGSGFEVRVWNRTPAKAAPLREDGAVLAETPASAAEGADILVTMLLDGDSTMRAAGEALESLPPDAVWLQMGTIGLSGMSEVVSACDGVPLVDAPVLGTRAPAERGTLTILAAAAPEVRSRAEEVFDSVGERTIWVSEDATTAAGTKLKLAANNWVLELTNAVGESLALAQHLGLDPNLFLEAIRGTATDSPYAHLKGSAILRDDLAPSFTVSAAGKDAALVEEAAGDSLRLDLARAAKERFRRAEQAGYAEADMAAAYFASFPERHDG</sequence>
<dbReference type="Proteomes" id="UP000199497">
    <property type="component" value="Unassembled WGS sequence"/>
</dbReference>
<dbReference type="Gene3D" id="1.10.1040.10">
    <property type="entry name" value="N-(1-d-carboxylethyl)-l-norvaline Dehydrogenase, domain 2"/>
    <property type="match status" value="1"/>
</dbReference>
<dbReference type="SUPFAM" id="SSF51735">
    <property type="entry name" value="NAD(P)-binding Rossmann-fold domains"/>
    <property type="match status" value="1"/>
</dbReference>
<evidence type="ECO:0000256" key="1">
    <source>
        <dbReference type="ARBA" id="ARBA00009080"/>
    </source>
</evidence>
<evidence type="ECO:0000256" key="4">
    <source>
        <dbReference type="PIRSR" id="PIRSR000103-1"/>
    </source>
</evidence>
<dbReference type="Pfam" id="PF14833">
    <property type="entry name" value="NAD_binding_11"/>
    <property type="match status" value="1"/>
</dbReference>
<evidence type="ECO:0000313" key="8">
    <source>
        <dbReference type="Proteomes" id="UP000199497"/>
    </source>
</evidence>
<evidence type="ECO:0000313" key="7">
    <source>
        <dbReference type="EMBL" id="SDP30065.1"/>
    </source>
</evidence>
<dbReference type="Pfam" id="PF03446">
    <property type="entry name" value="NAD_binding_2"/>
    <property type="match status" value="1"/>
</dbReference>
<dbReference type="PANTHER" id="PTHR43580">
    <property type="entry name" value="OXIDOREDUCTASE GLYR1-RELATED"/>
    <property type="match status" value="1"/>
</dbReference>
<keyword evidence="8" id="KW-1185">Reference proteome</keyword>
<dbReference type="GO" id="GO:0051287">
    <property type="term" value="F:NAD binding"/>
    <property type="evidence" value="ECO:0007669"/>
    <property type="project" value="InterPro"/>
</dbReference>
<reference evidence="8" key="1">
    <citation type="submission" date="2016-10" db="EMBL/GenBank/DDBJ databases">
        <authorList>
            <person name="Varghese N."/>
            <person name="Submissions S."/>
        </authorList>
    </citation>
    <scope>NUCLEOTIDE SEQUENCE [LARGE SCALE GENOMIC DNA]</scope>
    <source>
        <strain evidence="8">DSM 46732</strain>
    </source>
</reference>